<reference evidence="9 10" key="1">
    <citation type="journal article" date="2015" name="Proc. Natl. Acad. Sci. U.S.A.">
        <title>Insight into the evolution and origin of leprosy bacilli from the genome sequence of Mycobacterium lepromatosis.</title>
        <authorList>
            <person name="Singh P."/>
            <person name="Benjak A."/>
            <person name="Schuenemann V.J."/>
            <person name="Herbig A."/>
            <person name="Avanzi C."/>
            <person name="Busso P."/>
            <person name="Nieselt K."/>
            <person name="Krause J."/>
            <person name="Vera-Cabrera L."/>
            <person name="Cole S.T."/>
        </authorList>
    </citation>
    <scope>NUCLEOTIDE SEQUENCE [LARGE SCALE GENOMIC DNA]</scope>
    <source>
        <strain evidence="9 10">Mx1-22A</strain>
    </source>
</reference>
<keyword evidence="4 7" id="KW-0808">Transferase</keyword>
<evidence type="ECO:0000256" key="5">
    <source>
        <dbReference type="ARBA" id="ARBA00022691"/>
    </source>
</evidence>
<evidence type="ECO:0000256" key="2">
    <source>
        <dbReference type="ARBA" id="ARBA00003015"/>
    </source>
</evidence>
<dbReference type="PANTHER" id="PTHR23417">
    <property type="entry name" value="3-DEOXY-D-MANNO-OCTULOSONIC-ACID TRANSFERASE/TRNA GUANINE-N 7 - -METHYLTRANSFERASE"/>
    <property type="match status" value="1"/>
</dbReference>
<feature type="binding site" evidence="7">
    <location>
        <position position="256"/>
    </location>
    <ligand>
        <name>substrate</name>
    </ligand>
</feature>
<comment type="caution">
    <text evidence="7">Lacks conserved residue(s) required for the propagation of feature annotation.</text>
</comment>
<dbReference type="InterPro" id="IPR029063">
    <property type="entry name" value="SAM-dependent_MTases_sf"/>
</dbReference>
<gene>
    <name evidence="7" type="primary">trmB</name>
    <name evidence="9" type="ORF">MLPM_2622</name>
</gene>
<keyword evidence="10" id="KW-1185">Reference proteome</keyword>
<dbReference type="CDD" id="cd02440">
    <property type="entry name" value="AdoMet_MTases"/>
    <property type="match status" value="1"/>
</dbReference>
<dbReference type="EC" id="2.1.1.33" evidence="7"/>
<comment type="similarity">
    <text evidence="7">Belongs to the class I-like SAM-binding methyltransferase superfamily. TrmB family.</text>
</comment>
<evidence type="ECO:0000256" key="4">
    <source>
        <dbReference type="ARBA" id="ARBA00022679"/>
    </source>
</evidence>
<dbReference type="STRING" id="480418.GCA_000975265_03754"/>
<evidence type="ECO:0000256" key="6">
    <source>
        <dbReference type="ARBA" id="ARBA00022694"/>
    </source>
</evidence>
<feature type="binding site" evidence="7">
    <location>
        <begin position="324"/>
        <end position="327"/>
    </location>
    <ligand>
        <name>substrate</name>
    </ligand>
</feature>
<comment type="catalytic activity">
    <reaction evidence="1 7">
        <text>guanosine(46) in tRNA + S-adenosyl-L-methionine = N(7)-methylguanosine(46) in tRNA + S-adenosyl-L-homocysteine</text>
        <dbReference type="Rhea" id="RHEA:42708"/>
        <dbReference type="Rhea" id="RHEA-COMP:10188"/>
        <dbReference type="Rhea" id="RHEA-COMP:10189"/>
        <dbReference type="ChEBI" id="CHEBI:57856"/>
        <dbReference type="ChEBI" id="CHEBI:59789"/>
        <dbReference type="ChEBI" id="CHEBI:74269"/>
        <dbReference type="ChEBI" id="CHEBI:74480"/>
        <dbReference type="EC" id="2.1.1.33"/>
    </reaction>
</comment>
<dbReference type="HAMAP" id="MF_01057">
    <property type="entry name" value="tRNA_methyltr_TrmB"/>
    <property type="match status" value="1"/>
</dbReference>
<keyword evidence="5 7" id="KW-0949">S-adenosyl-L-methionine</keyword>
<feature type="region of interest" description="Disordered" evidence="8">
    <location>
        <begin position="81"/>
        <end position="115"/>
    </location>
</feature>
<name>A0A0F4ESD0_9MYCO</name>
<protein>
    <recommendedName>
        <fullName evidence="7">tRNA (guanine-N(7)-)-methyltransferase</fullName>
        <ecNumber evidence="7">2.1.1.33</ecNumber>
    </recommendedName>
    <alternativeName>
        <fullName evidence="7">tRNA (guanine(46)-N(7))-methyltransferase</fullName>
    </alternativeName>
    <alternativeName>
        <fullName evidence="7">tRNA(m7G46)-methyltransferase</fullName>
    </alternativeName>
</protein>
<dbReference type="UniPathway" id="UPA00989"/>
<evidence type="ECO:0000313" key="9">
    <source>
        <dbReference type="EMBL" id="KJX74515.1"/>
    </source>
</evidence>
<dbReference type="EMBL" id="JRPY01000118">
    <property type="protein sequence ID" value="KJX74515.1"/>
    <property type="molecule type" value="Genomic_DNA"/>
</dbReference>
<feature type="binding site" evidence="7">
    <location>
        <position position="177"/>
    </location>
    <ligand>
        <name>S-adenosyl-L-methionine</name>
        <dbReference type="ChEBI" id="CHEBI:59789"/>
    </ligand>
</feature>
<dbReference type="InterPro" id="IPR055361">
    <property type="entry name" value="tRNA_methyltr_TrmB_bact"/>
</dbReference>
<evidence type="ECO:0000313" key="10">
    <source>
        <dbReference type="Proteomes" id="UP000053699"/>
    </source>
</evidence>
<accession>A0A0F4ESD0</accession>
<dbReference type="Gene3D" id="3.40.50.150">
    <property type="entry name" value="Vaccinia Virus protein VP39"/>
    <property type="match status" value="1"/>
</dbReference>
<dbReference type="GO" id="GO:0043527">
    <property type="term" value="C:tRNA methyltransferase complex"/>
    <property type="evidence" value="ECO:0007669"/>
    <property type="project" value="TreeGrafter"/>
</dbReference>
<feature type="binding site" evidence="7">
    <location>
        <position position="229"/>
    </location>
    <ligand>
        <name>S-adenosyl-L-methionine</name>
        <dbReference type="ChEBI" id="CHEBI:59789"/>
    </ligand>
</feature>
<dbReference type="InterPro" id="IPR003358">
    <property type="entry name" value="tRNA_(Gua-N-7)_MeTrfase_Trmb"/>
</dbReference>
<dbReference type="GO" id="GO:0008176">
    <property type="term" value="F:tRNA (guanine(46)-N7)-methyltransferase activity"/>
    <property type="evidence" value="ECO:0007669"/>
    <property type="project" value="UniProtKB-UniRule"/>
</dbReference>
<organism evidence="9 10">
    <name type="scientific">Mycobacterium lepromatosis</name>
    <dbReference type="NCBI Taxonomy" id="480418"/>
    <lineage>
        <taxon>Bacteria</taxon>
        <taxon>Bacillati</taxon>
        <taxon>Actinomycetota</taxon>
        <taxon>Actinomycetes</taxon>
        <taxon>Mycobacteriales</taxon>
        <taxon>Mycobacteriaceae</taxon>
        <taxon>Mycobacterium</taxon>
    </lineage>
</organism>
<proteinExistence type="inferred from homology"/>
<feature type="binding site" evidence="7">
    <location>
        <position position="252"/>
    </location>
    <ligand>
        <name>S-adenosyl-L-methionine</name>
        <dbReference type="ChEBI" id="CHEBI:59789"/>
    </ligand>
</feature>
<dbReference type="NCBIfam" id="TIGR00091">
    <property type="entry name" value="tRNA (guanosine(46)-N7)-methyltransferase TrmB"/>
    <property type="match status" value="1"/>
</dbReference>
<dbReference type="Proteomes" id="UP000053699">
    <property type="component" value="Unassembled WGS sequence"/>
</dbReference>
<dbReference type="Pfam" id="PF02390">
    <property type="entry name" value="Methyltransf_4"/>
    <property type="match status" value="1"/>
</dbReference>
<feature type="binding site" evidence="7">
    <location>
        <position position="288"/>
    </location>
    <ligand>
        <name>substrate</name>
    </ligand>
</feature>
<evidence type="ECO:0000256" key="3">
    <source>
        <dbReference type="ARBA" id="ARBA00022603"/>
    </source>
</evidence>
<evidence type="ECO:0000256" key="1">
    <source>
        <dbReference type="ARBA" id="ARBA00000142"/>
    </source>
</evidence>
<comment type="pathway">
    <text evidence="7">tRNA modification; N(7)-methylguanine-tRNA biosynthesis.</text>
</comment>
<sequence length="346" mass="38816">MLVLLFRVQSLFHYPTRLVCRRPITPHRMVTPSSPRCEPSLPVESNCWISIWTRDRLRQGFIRHHGQMHAQPEMRLRPATPVTVRSPASPNCGADSYPSLEPCETNRPEPGSEQSGAARYLPVIAFRTRHSALSQAQRQTWERLWPEIGISVVPQTRSGERLDTDAWFGRSAPVVLEIGCGSGTATLAMAQHEPDIDVIAVEVYRRGLAQLLCAINRDQVHNIRMIHGNALYLLQHLIAPMSLTGVRVFFPDPWPKARHHKRRLLQPATVELIADRLLPGGVLHTATDHPDYAEQIAEVGDGEPLLSRADGSTQLPIATVRPTTKYETKAQHAGNIVTELIWKKRS</sequence>
<dbReference type="AlphaFoldDB" id="A0A0F4ESD0"/>
<dbReference type="PANTHER" id="PTHR23417:SF14">
    <property type="entry name" value="PENTACOTRIPEPTIDE-REPEAT REGION OF PRORP DOMAIN-CONTAINING PROTEIN"/>
    <property type="match status" value="1"/>
</dbReference>
<evidence type="ECO:0000256" key="8">
    <source>
        <dbReference type="SAM" id="MobiDB-lite"/>
    </source>
</evidence>
<comment type="caution">
    <text evidence="9">The sequence shown here is derived from an EMBL/GenBank/DDBJ whole genome shotgun (WGS) entry which is preliminary data.</text>
</comment>
<dbReference type="PATRIC" id="fig|480418.6.peg.5510"/>
<keyword evidence="6 7" id="KW-0819">tRNA processing</keyword>
<evidence type="ECO:0000256" key="7">
    <source>
        <dbReference type="HAMAP-Rule" id="MF_01057"/>
    </source>
</evidence>
<feature type="binding site" evidence="7">
    <location>
        <position position="202"/>
    </location>
    <ligand>
        <name>S-adenosyl-L-methionine</name>
        <dbReference type="ChEBI" id="CHEBI:59789"/>
    </ligand>
</feature>
<dbReference type="SUPFAM" id="SSF53335">
    <property type="entry name" value="S-adenosyl-L-methionine-dependent methyltransferases"/>
    <property type="match status" value="1"/>
</dbReference>
<comment type="function">
    <text evidence="2 7">Catalyzes the formation of N(7)-methylguanine at position 46 (m7G46) in tRNA.</text>
</comment>
<dbReference type="PROSITE" id="PS51625">
    <property type="entry name" value="SAM_MT_TRMB"/>
    <property type="match status" value="1"/>
</dbReference>
<keyword evidence="3 7" id="KW-0489">Methyltransferase</keyword>